<sequence>MLPPSTSLRLWTTLSSCSMGPTRTRTEITLDQFHDVLGKIDKGLRALPATAQVSWIGDMTASRRRRGFAILVGRKPWVIILFCGFFLPKWCMAHEYQSFLPPGAGSWGEGKLPYFHTVP</sequence>
<reference evidence="1" key="1">
    <citation type="journal article" date="2021" name="Proc. Natl. Acad. Sci. U.S.A.">
        <title>Three genomes in the algal genus Volvox reveal the fate of a haploid sex-determining region after a transition to homothallism.</title>
        <authorList>
            <person name="Yamamoto K."/>
            <person name="Hamaji T."/>
            <person name="Kawai-Toyooka H."/>
            <person name="Matsuzaki R."/>
            <person name="Takahashi F."/>
            <person name="Nishimura Y."/>
            <person name="Kawachi M."/>
            <person name="Noguchi H."/>
            <person name="Minakuchi Y."/>
            <person name="Umen J.G."/>
            <person name="Toyoda A."/>
            <person name="Nozaki H."/>
        </authorList>
    </citation>
    <scope>NUCLEOTIDE SEQUENCE</scope>
    <source>
        <strain evidence="1">NIES-3785</strain>
    </source>
</reference>
<evidence type="ECO:0000313" key="2">
    <source>
        <dbReference type="Proteomes" id="UP000722791"/>
    </source>
</evidence>
<gene>
    <name evidence="1" type="ORF">Vretimale_19040</name>
</gene>
<dbReference type="EMBL" id="BNCQ01000078">
    <property type="protein sequence ID" value="GIM16388.1"/>
    <property type="molecule type" value="Genomic_DNA"/>
</dbReference>
<evidence type="ECO:0000313" key="1">
    <source>
        <dbReference type="EMBL" id="GIM16388.1"/>
    </source>
</evidence>
<accession>A0A8J4LYT1</accession>
<dbReference type="AlphaFoldDB" id="A0A8J4LYT1"/>
<name>A0A8J4LYT1_9CHLO</name>
<comment type="caution">
    <text evidence="1">The sequence shown here is derived from an EMBL/GenBank/DDBJ whole genome shotgun (WGS) entry which is preliminary data.</text>
</comment>
<dbReference type="Proteomes" id="UP000722791">
    <property type="component" value="Unassembled WGS sequence"/>
</dbReference>
<proteinExistence type="predicted"/>
<organism evidence="1 2">
    <name type="scientific">Volvox reticuliferus</name>
    <dbReference type="NCBI Taxonomy" id="1737510"/>
    <lineage>
        <taxon>Eukaryota</taxon>
        <taxon>Viridiplantae</taxon>
        <taxon>Chlorophyta</taxon>
        <taxon>core chlorophytes</taxon>
        <taxon>Chlorophyceae</taxon>
        <taxon>CS clade</taxon>
        <taxon>Chlamydomonadales</taxon>
        <taxon>Volvocaceae</taxon>
        <taxon>Volvox</taxon>
    </lineage>
</organism>
<protein>
    <submittedName>
        <fullName evidence="1">Uncharacterized protein</fullName>
    </submittedName>
</protein>